<sequence>MFNRRTIPRRTFLRGLLGGSTAVVGLPLLEAMLDSHGEALADGAPLPTRFVTWFFGNGVILPRFEPTATGPNYPLSEQLEPLAGVRDYVTVLTGLRNRCEQTVTHHEGMTVFNGYTMTELAGLFSKAGGPTIDQLIAAKIGQDTPIASIHLGVSKHLSVMDSGTTMHALSHKGPNEPQYPQFNPQQAWTDLFGAFAPTADDRVLRTSILDAVRDQTAALRTKLGKLDNERLDAHLDGVSALEKKIEATAPLCALPEKPTETNTDINGVEPITAVNAVMSDLLVYAFQCDITRVASMLFHGGAAETVFSEIGLWSGHHNNSHNPNSEELHTGIVHIMGRFADMLEKFKASIDIDGKNLLDTSIIYCSSDCAEGWTHSIQRQPIILAGHGRNKLVYPGIHVQAAPYPMSDGNTSDVLLTCLQAFDKTATSIGAGAPMSTTPMEAIKGTMF</sequence>
<evidence type="ECO:0000313" key="2">
    <source>
        <dbReference type="Proteomes" id="UP000199400"/>
    </source>
</evidence>
<dbReference type="RefSeq" id="WP_096331443.1">
    <property type="nucleotide sequence ID" value="NZ_FOMX01000033.1"/>
</dbReference>
<name>A0A1I2GLH8_9BACT</name>
<evidence type="ECO:0000313" key="1">
    <source>
        <dbReference type="EMBL" id="SFF17707.1"/>
    </source>
</evidence>
<accession>A0A1I2GLH8</accession>
<dbReference type="OrthoDB" id="231687at2"/>
<evidence type="ECO:0008006" key="3">
    <source>
        <dbReference type="Google" id="ProtNLM"/>
    </source>
</evidence>
<dbReference type="InterPro" id="IPR006311">
    <property type="entry name" value="TAT_signal"/>
</dbReference>
<keyword evidence="2" id="KW-1185">Reference proteome</keyword>
<dbReference type="PROSITE" id="PS51318">
    <property type="entry name" value="TAT"/>
    <property type="match status" value="1"/>
</dbReference>
<dbReference type="Pfam" id="PF07586">
    <property type="entry name" value="HXXSHH"/>
    <property type="match status" value="1"/>
</dbReference>
<dbReference type="STRING" id="54.SAMN02745121_07350"/>
<dbReference type="EMBL" id="FOMX01000033">
    <property type="protein sequence ID" value="SFF17707.1"/>
    <property type="molecule type" value="Genomic_DNA"/>
</dbReference>
<dbReference type="InterPro" id="IPR011447">
    <property type="entry name" value="DUF1552"/>
</dbReference>
<dbReference type="Proteomes" id="UP000199400">
    <property type="component" value="Unassembled WGS sequence"/>
</dbReference>
<proteinExistence type="predicted"/>
<reference evidence="2" key="1">
    <citation type="submission" date="2016-10" db="EMBL/GenBank/DDBJ databases">
        <authorList>
            <person name="Varghese N."/>
            <person name="Submissions S."/>
        </authorList>
    </citation>
    <scope>NUCLEOTIDE SEQUENCE [LARGE SCALE GENOMIC DNA]</scope>
    <source>
        <strain evidence="2">ATCC 25963</strain>
    </source>
</reference>
<dbReference type="AlphaFoldDB" id="A0A1I2GLH8"/>
<organism evidence="1 2">
    <name type="scientific">Nannocystis exedens</name>
    <dbReference type="NCBI Taxonomy" id="54"/>
    <lineage>
        <taxon>Bacteria</taxon>
        <taxon>Pseudomonadati</taxon>
        <taxon>Myxococcota</taxon>
        <taxon>Polyangia</taxon>
        <taxon>Nannocystales</taxon>
        <taxon>Nannocystaceae</taxon>
        <taxon>Nannocystis</taxon>
    </lineage>
</organism>
<gene>
    <name evidence="1" type="ORF">SAMN02745121_07350</name>
</gene>
<protein>
    <recommendedName>
        <fullName evidence="3">Tat (Twin-arginine translocation) pathway signal sequence</fullName>
    </recommendedName>
</protein>